<evidence type="ECO:0000256" key="1">
    <source>
        <dbReference type="ARBA" id="ARBA00005046"/>
    </source>
</evidence>
<dbReference type="Gene3D" id="3.40.980.10">
    <property type="entry name" value="MoaB/Mog-like domain"/>
    <property type="match status" value="1"/>
</dbReference>
<dbReference type="AlphaFoldDB" id="A0A6I6JNI5"/>
<evidence type="ECO:0000313" key="4">
    <source>
        <dbReference type="EMBL" id="QGY44516.1"/>
    </source>
</evidence>
<dbReference type="RefSeq" id="WP_158866854.1">
    <property type="nucleotide sequence ID" value="NZ_CP046401.1"/>
</dbReference>
<dbReference type="GO" id="GO:0003824">
    <property type="term" value="F:catalytic activity"/>
    <property type="evidence" value="ECO:0007669"/>
    <property type="project" value="InterPro"/>
</dbReference>
<dbReference type="PANTHER" id="PTHR43764">
    <property type="entry name" value="MOLYBDENUM COFACTOR BIOSYNTHESIS"/>
    <property type="match status" value="1"/>
</dbReference>
<dbReference type="SUPFAM" id="SSF53218">
    <property type="entry name" value="Molybdenum cofactor biosynthesis proteins"/>
    <property type="match status" value="1"/>
</dbReference>
<dbReference type="InterPro" id="IPR051920">
    <property type="entry name" value="MPT_Adenylyltrnsfr/MoaC-Rel"/>
</dbReference>
<proteinExistence type="predicted"/>
<dbReference type="Gene3D" id="2.40.33.20">
    <property type="entry name" value="PK beta-barrel domain-like"/>
    <property type="match status" value="1"/>
</dbReference>
<dbReference type="InterPro" id="IPR036425">
    <property type="entry name" value="MoaB/Mog-like_dom_sf"/>
</dbReference>
<dbReference type="Pfam" id="PF03473">
    <property type="entry name" value="MOSC"/>
    <property type="match status" value="1"/>
</dbReference>
<protein>
    <submittedName>
        <fullName evidence="4">Molybdenum cofactor synthesis protein</fullName>
    </submittedName>
</protein>
<dbReference type="Proteomes" id="UP000428260">
    <property type="component" value="Chromosome"/>
</dbReference>
<dbReference type="NCBIfam" id="TIGR00177">
    <property type="entry name" value="molyb_syn"/>
    <property type="match status" value="1"/>
</dbReference>
<feature type="domain" description="MOSC" evidence="3">
    <location>
        <begin position="19"/>
        <end position="144"/>
    </location>
</feature>
<dbReference type="InterPro" id="IPR005302">
    <property type="entry name" value="MoCF_Sase_C"/>
</dbReference>
<dbReference type="CDD" id="cd00886">
    <property type="entry name" value="MogA_MoaB"/>
    <property type="match status" value="1"/>
</dbReference>
<dbReference type="SUPFAM" id="SSF50800">
    <property type="entry name" value="PK beta-barrel domain-like"/>
    <property type="match status" value="1"/>
</dbReference>
<keyword evidence="2" id="KW-0501">Molybdenum cofactor biosynthesis</keyword>
<accession>A0A6I6JNI5</accession>
<evidence type="ECO:0000259" key="3">
    <source>
        <dbReference type="PROSITE" id="PS51340"/>
    </source>
</evidence>
<dbReference type="InterPro" id="IPR001453">
    <property type="entry name" value="MoaB/Mog_dom"/>
</dbReference>
<comment type="pathway">
    <text evidence="1">Cofactor biosynthesis; molybdopterin biosynthesis.</text>
</comment>
<dbReference type="InterPro" id="IPR011037">
    <property type="entry name" value="Pyrv_Knase-like_insert_dom_sf"/>
</dbReference>
<evidence type="ECO:0000256" key="2">
    <source>
        <dbReference type="ARBA" id="ARBA00023150"/>
    </source>
</evidence>
<evidence type="ECO:0000313" key="5">
    <source>
        <dbReference type="Proteomes" id="UP000428260"/>
    </source>
</evidence>
<dbReference type="PROSITE" id="PS51340">
    <property type="entry name" value="MOSC"/>
    <property type="match status" value="1"/>
</dbReference>
<keyword evidence="5" id="KW-1185">Reference proteome</keyword>
<dbReference type="PANTHER" id="PTHR43764:SF1">
    <property type="entry name" value="MOLYBDOPTERIN MOLYBDOTRANSFERASE"/>
    <property type="match status" value="1"/>
</dbReference>
<reference evidence="4 5" key="1">
    <citation type="submission" date="2019-11" db="EMBL/GenBank/DDBJ databases">
        <authorList>
            <person name="Zheng R.K."/>
            <person name="Sun C.M."/>
        </authorList>
    </citation>
    <scope>NUCLEOTIDE SEQUENCE [LARGE SCALE GENOMIC DNA]</scope>
    <source>
        <strain evidence="4 5">WC007</strain>
    </source>
</reference>
<dbReference type="SMART" id="SM00852">
    <property type="entry name" value="MoCF_biosynth"/>
    <property type="match status" value="1"/>
</dbReference>
<sequence>MKKLEIISVNISEKKGIVKAPVEQTILNKTGIQGDAHAGHWHRQVSLLSQESIEKAEKQANAKFPPGTFAENLTTRGIEVHKTAPLDRFVNDEVEMEVTQIGKKCHTGCAIGKQIGNCIMPLEGIFCKVIKGGIVKAGSTFDFVPYILKTKIITLSDRASKGVYKDLSGPKIKELLEKQLQEKNRHFSIENTILPDHKEQLEKTIQKAVEEKTDVIFTTGGTGIGPHDITPDVIKPMLDKEITGIMELIRVKYGMKNPNAILSRSVAGVIGKTLVYVLPGSVKAINEYMAEILPTLEHSLRMLHGSDAH</sequence>
<dbReference type="GO" id="GO:0030170">
    <property type="term" value="F:pyridoxal phosphate binding"/>
    <property type="evidence" value="ECO:0007669"/>
    <property type="project" value="InterPro"/>
</dbReference>
<name>A0A6I6JNI5_9BACT</name>
<dbReference type="Pfam" id="PF00994">
    <property type="entry name" value="MoCF_biosynth"/>
    <property type="match status" value="1"/>
</dbReference>
<dbReference type="GO" id="GO:0006777">
    <property type="term" value="P:Mo-molybdopterin cofactor biosynthetic process"/>
    <property type="evidence" value="ECO:0007669"/>
    <property type="project" value="UniProtKB-KW"/>
</dbReference>
<gene>
    <name evidence="4" type="ORF">GM418_12855</name>
</gene>
<dbReference type="EMBL" id="CP046401">
    <property type="protein sequence ID" value="QGY44516.1"/>
    <property type="molecule type" value="Genomic_DNA"/>
</dbReference>
<dbReference type="KEGG" id="mcos:GM418_12855"/>
<dbReference type="GO" id="GO:0030151">
    <property type="term" value="F:molybdenum ion binding"/>
    <property type="evidence" value="ECO:0007669"/>
    <property type="project" value="InterPro"/>
</dbReference>
<organism evidence="4 5">
    <name type="scientific">Maribellus comscasis</name>
    <dbReference type="NCBI Taxonomy" id="2681766"/>
    <lineage>
        <taxon>Bacteria</taxon>
        <taxon>Pseudomonadati</taxon>
        <taxon>Bacteroidota</taxon>
        <taxon>Bacteroidia</taxon>
        <taxon>Marinilabiliales</taxon>
        <taxon>Prolixibacteraceae</taxon>
        <taxon>Maribellus</taxon>
    </lineage>
</organism>